<evidence type="ECO:0000256" key="4">
    <source>
        <dbReference type="ARBA" id="ARBA00022889"/>
    </source>
</evidence>
<feature type="transmembrane region" description="Helical" evidence="7">
    <location>
        <begin position="95"/>
        <end position="119"/>
    </location>
</feature>
<feature type="transmembrane region" description="Helical" evidence="7">
    <location>
        <begin position="151"/>
        <end position="172"/>
    </location>
</feature>
<dbReference type="PANTHER" id="PTHR12316">
    <property type="entry name" value="NINJURIN-RELATED"/>
    <property type="match status" value="1"/>
</dbReference>
<keyword evidence="9" id="KW-1185">Reference proteome</keyword>
<evidence type="ECO:0000313" key="8">
    <source>
        <dbReference type="EMBL" id="CAH1714302.1"/>
    </source>
</evidence>
<gene>
    <name evidence="8" type="ORF">CHIRRI_LOCUS3364</name>
</gene>
<dbReference type="GO" id="GO:0016020">
    <property type="term" value="C:membrane"/>
    <property type="evidence" value="ECO:0007669"/>
    <property type="project" value="UniProtKB-SubCell"/>
</dbReference>
<dbReference type="EMBL" id="OU895877">
    <property type="protein sequence ID" value="CAH1714302.1"/>
    <property type="molecule type" value="Genomic_DNA"/>
</dbReference>
<sequence>MSIEILFMTQAVIMESAEREDVIQRIDVDQIDAAPIAILDNEARLGKRRNKSAEKAQDKYKHKKAMAQGMLDLALLSSNAHQLRLILEYKERNNYFYVSIACISLSIILQVIVAVAFILKFKVLKRYYYGEAMDEETQQKNFERKARFDNFISLGILFITIINVFMSAFGSAQT</sequence>
<accession>A0A9P0NEX8</accession>
<evidence type="ECO:0000313" key="9">
    <source>
        <dbReference type="Proteomes" id="UP001153620"/>
    </source>
</evidence>
<dbReference type="PANTHER" id="PTHR12316:SF17">
    <property type="entry name" value="NINJURIN C, ISOFORM D"/>
    <property type="match status" value="1"/>
</dbReference>
<organism evidence="8 9">
    <name type="scientific">Chironomus riparius</name>
    <dbReference type="NCBI Taxonomy" id="315576"/>
    <lineage>
        <taxon>Eukaryota</taxon>
        <taxon>Metazoa</taxon>
        <taxon>Ecdysozoa</taxon>
        <taxon>Arthropoda</taxon>
        <taxon>Hexapoda</taxon>
        <taxon>Insecta</taxon>
        <taxon>Pterygota</taxon>
        <taxon>Neoptera</taxon>
        <taxon>Endopterygota</taxon>
        <taxon>Diptera</taxon>
        <taxon>Nematocera</taxon>
        <taxon>Chironomoidea</taxon>
        <taxon>Chironomidae</taxon>
        <taxon>Chironominae</taxon>
        <taxon>Chironomus</taxon>
    </lineage>
</organism>
<dbReference type="AlphaFoldDB" id="A0A9P0NEX8"/>
<reference evidence="8" key="1">
    <citation type="submission" date="2022-01" db="EMBL/GenBank/DDBJ databases">
        <authorList>
            <person name="King R."/>
        </authorList>
    </citation>
    <scope>NUCLEOTIDE SEQUENCE</scope>
</reference>
<keyword evidence="4" id="KW-0130">Cell adhesion</keyword>
<keyword evidence="6 7" id="KW-0472">Membrane</keyword>
<dbReference type="GO" id="GO:0042246">
    <property type="term" value="P:tissue regeneration"/>
    <property type="evidence" value="ECO:0007669"/>
    <property type="project" value="InterPro"/>
</dbReference>
<protein>
    <recommendedName>
        <fullName evidence="10">Ninjurin a</fullName>
    </recommendedName>
</protein>
<name>A0A9P0NEX8_9DIPT</name>
<evidence type="ECO:0000256" key="2">
    <source>
        <dbReference type="ARBA" id="ARBA00008141"/>
    </source>
</evidence>
<comment type="similarity">
    <text evidence="2">Belongs to the ninjurin family.</text>
</comment>
<evidence type="ECO:0000256" key="1">
    <source>
        <dbReference type="ARBA" id="ARBA00004141"/>
    </source>
</evidence>
<evidence type="ECO:0008006" key="10">
    <source>
        <dbReference type="Google" id="ProtNLM"/>
    </source>
</evidence>
<evidence type="ECO:0000256" key="5">
    <source>
        <dbReference type="ARBA" id="ARBA00022989"/>
    </source>
</evidence>
<keyword evidence="3 7" id="KW-0812">Transmembrane</keyword>
<reference evidence="8" key="2">
    <citation type="submission" date="2022-10" db="EMBL/GenBank/DDBJ databases">
        <authorList>
            <consortium name="ENA_rothamsted_submissions"/>
            <consortium name="culmorum"/>
            <person name="King R."/>
        </authorList>
    </citation>
    <scope>NUCLEOTIDE SEQUENCE</scope>
</reference>
<evidence type="ECO:0000256" key="6">
    <source>
        <dbReference type="ARBA" id="ARBA00023136"/>
    </source>
</evidence>
<evidence type="ECO:0000256" key="3">
    <source>
        <dbReference type="ARBA" id="ARBA00022692"/>
    </source>
</evidence>
<dbReference type="GO" id="GO:0007155">
    <property type="term" value="P:cell adhesion"/>
    <property type="evidence" value="ECO:0007669"/>
    <property type="project" value="UniProtKB-KW"/>
</dbReference>
<evidence type="ECO:0000256" key="7">
    <source>
        <dbReference type="SAM" id="Phobius"/>
    </source>
</evidence>
<dbReference type="InterPro" id="IPR007007">
    <property type="entry name" value="Ninjurin"/>
</dbReference>
<dbReference type="Pfam" id="PF04923">
    <property type="entry name" value="Ninjurin"/>
    <property type="match status" value="1"/>
</dbReference>
<dbReference type="OrthoDB" id="7739421at2759"/>
<keyword evidence="5 7" id="KW-1133">Transmembrane helix</keyword>
<dbReference type="Proteomes" id="UP001153620">
    <property type="component" value="Chromosome 1"/>
</dbReference>
<comment type="subcellular location">
    <subcellularLocation>
        <location evidence="1">Membrane</location>
        <topology evidence="1">Multi-pass membrane protein</topology>
    </subcellularLocation>
</comment>
<proteinExistence type="inferred from homology"/>